<dbReference type="PANTHER" id="PTHR10361:SF28">
    <property type="entry name" value="P3 PROTEIN-RELATED"/>
    <property type="match status" value="1"/>
</dbReference>
<keyword evidence="1" id="KW-1133">Transmembrane helix</keyword>
<dbReference type="RefSeq" id="WP_425433759.1">
    <property type="nucleotide sequence ID" value="NZ_FNHQ01000034.1"/>
</dbReference>
<evidence type="ECO:0000313" key="2">
    <source>
        <dbReference type="EMBL" id="SDN27020.1"/>
    </source>
</evidence>
<evidence type="ECO:0000313" key="3">
    <source>
        <dbReference type="Proteomes" id="UP000199309"/>
    </source>
</evidence>
<dbReference type="PANTHER" id="PTHR10361">
    <property type="entry name" value="SODIUM-BILE ACID COTRANSPORTER"/>
    <property type="match status" value="1"/>
</dbReference>
<dbReference type="Gene3D" id="1.20.1530.20">
    <property type="match status" value="1"/>
</dbReference>
<organism evidence="2 3">
    <name type="scientific">Megasphaera paucivorans</name>
    <dbReference type="NCBI Taxonomy" id="349095"/>
    <lineage>
        <taxon>Bacteria</taxon>
        <taxon>Bacillati</taxon>
        <taxon>Bacillota</taxon>
        <taxon>Negativicutes</taxon>
        <taxon>Veillonellales</taxon>
        <taxon>Veillonellaceae</taxon>
        <taxon>Megasphaera</taxon>
    </lineage>
</organism>
<dbReference type="InterPro" id="IPR004710">
    <property type="entry name" value="Bilac:Na_transpt"/>
</dbReference>
<accession>A0A1H0A0A1</accession>
<keyword evidence="3" id="KW-1185">Reference proteome</keyword>
<dbReference type="InterPro" id="IPR038770">
    <property type="entry name" value="Na+/solute_symporter_sf"/>
</dbReference>
<keyword evidence="1" id="KW-0472">Membrane</keyword>
<evidence type="ECO:0000256" key="1">
    <source>
        <dbReference type="SAM" id="Phobius"/>
    </source>
</evidence>
<gene>
    <name evidence="2" type="ORF">SAMN05660299_02437</name>
</gene>
<dbReference type="EMBL" id="FNHQ01000034">
    <property type="protein sequence ID" value="SDN27020.1"/>
    <property type="molecule type" value="Genomic_DNA"/>
</dbReference>
<feature type="transmembrane region" description="Helical" evidence="1">
    <location>
        <begin position="38"/>
        <end position="61"/>
    </location>
</feature>
<protein>
    <submittedName>
        <fullName evidence="2">Bile acid:Na+ symporter, BASS family</fullName>
    </submittedName>
</protein>
<proteinExistence type="predicted"/>
<dbReference type="Proteomes" id="UP000199309">
    <property type="component" value="Unassembled WGS sequence"/>
</dbReference>
<reference evidence="2 3" key="1">
    <citation type="submission" date="2016-10" db="EMBL/GenBank/DDBJ databases">
        <authorList>
            <person name="de Groot N.N."/>
        </authorList>
    </citation>
    <scope>NUCLEOTIDE SEQUENCE [LARGE SCALE GENOMIC DNA]</scope>
    <source>
        <strain evidence="2 3">DSM 16981</strain>
    </source>
</reference>
<feature type="non-terminal residue" evidence="2">
    <location>
        <position position="1"/>
    </location>
</feature>
<sequence>ASKTVDRLAGIIPVVSVVAIVMIITIVVALNAQRLATVAGIAALAVVLHNCLGLSLGYGVSRSLGRMSHHKSKAVAFEIGMENSGLAVALALAHLDPMAAIPGAIFSVWHNFSGSILAGYWASRSDDGDSEEAK</sequence>
<feature type="transmembrane region" description="Helical" evidence="1">
    <location>
        <begin position="12"/>
        <end position="32"/>
    </location>
</feature>
<name>A0A1H0A0A1_9FIRM</name>
<keyword evidence="1" id="KW-0812">Transmembrane</keyword>
<dbReference type="AlphaFoldDB" id="A0A1H0A0A1"/>